<dbReference type="PANTHER" id="PTHR24020:SF84">
    <property type="entry name" value="VWFA DOMAIN-CONTAINING PROTEIN"/>
    <property type="match status" value="1"/>
</dbReference>
<dbReference type="PANTHER" id="PTHR24020">
    <property type="entry name" value="COLLAGEN ALPHA"/>
    <property type="match status" value="1"/>
</dbReference>
<dbReference type="EMBL" id="HACG01018397">
    <property type="protein sequence ID" value="CEK65262.1"/>
    <property type="molecule type" value="Transcribed_RNA"/>
</dbReference>
<dbReference type="SUPFAM" id="SSF53300">
    <property type="entry name" value="vWA-like"/>
    <property type="match status" value="1"/>
</dbReference>
<reference evidence="2" key="1">
    <citation type="submission" date="2014-12" db="EMBL/GenBank/DDBJ databases">
        <title>Insight into the proteome of Arion vulgaris.</title>
        <authorList>
            <person name="Aradska J."/>
            <person name="Bulat T."/>
            <person name="Smidak R."/>
            <person name="Sarate P."/>
            <person name="Gangsoo J."/>
            <person name="Sialana F."/>
            <person name="Bilban M."/>
            <person name="Lubec G."/>
        </authorList>
    </citation>
    <scope>NUCLEOTIDE SEQUENCE</scope>
    <source>
        <tissue evidence="2">Skin</tissue>
    </source>
</reference>
<dbReference type="InterPro" id="IPR002035">
    <property type="entry name" value="VWF_A"/>
</dbReference>
<dbReference type="PROSITE" id="PS50234">
    <property type="entry name" value="VWFA"/>
    <property type="match status" value="1"/>
</dbReference>
<dbReference type="Gene3D" id="3.40.50.410">
    <property type="entry name" value="von Willebrand factor, type A domain"/>
    <property type="match status" value="1"/>
</dbReference>
<feature type="non-terminal residue" evidence="2">
    <location>
        <position position="1"/>
    </location>
</feature>
<dbReference type="CDD" id="cd01450">
    <property type="entry name" value="vWFA_subfamily_ECM"/>
    <property type="match status" value="1"/>
</dbReference>
<proteinExistence type="predicted"/>
<gene>
    <name evidence="2" type="primary">ORF54446</name>
</gene>
<organism evidence="2">
    <name type="scientific">Arion vulgaris</name>
    <dbReference type="NCBI Taxonomy" id="1028688"/>
    <lineage>
        <taxon>Eukaryota</taxon>
        <taxon>Metazoa</taxon>
        <taxon>Spiralia</taxon>
        <taxon>Lophotrochozoa</taxon>
        <taxon>Mollusca</taxon>
        <taxon>Gastropoda</taxon>
        <taxon>Heterobranchia</taxon>
        <taxon>Euthyneura</taxon>
        <taxon>Panpulmonata</taxon>
        <taxon>Eupulmonata</taxon>
        <taxon>Stylommatophora</taxon>
        <taxon>Helicina</taxon>
        <taxon>Arionoidea</taxon>
        <taxon>Arionidae</taxon>
        <taxon>Arion</taxon>
    </lineage>
</organism>
<evidence type="ECO:0000313" key="2">
    <source>
        <dbReference type="EMBL" id="CEK65262.1"/>
    </source>
</evidence>
<accession>A0A0B6ZA33</accession>
<feature type="domain" description="VWFA" evidence="1">
    <location>
        <begin position="1"/>
        <end position="97"/>
    </location>
</feature>
<protein>
    <recommendedName>
        <fullName evidence="1">VWFA domain-containing protein</fullName>
    </recommendedName>
</protein>
<dbReference type="InterPro" id="IPR036465">
    <property type="entry name" value="vWFA_dom_sf"/>
</dbReference>
<dbReference type="Pfam" id="PF00092">
    <property type="entry name" value="VWA"/>
    <property type="match status" value="1"/>
</dbReference>
<dbReference type="InterPro" id="IPR050525">
    <property type="entry name" value="ECM_Assembly_Org"/>
</dbReference>
<evidence type="ECO:0000259" key="1">
    <source>
        <dbReference type="PROSITE" id="PS50234"/>
    </source>
</evidence>
<feature type="non-terminal residue" evidence="2">
    <location>
        <position position="97"/>
    </location>
</feature>
<sequence length="97" mass="11125">DSSFSIRHQDYQRQVSFLKAVIDQFTIGHNHVQVGMVSFGSSVRLDIRLNDFTNKRDLKEAVGKIKQMQGGTNTHEALKFIHKFMYEPVNGGRAWSK</sequence>
<dbReference type="AlphaFoldDB" id="A0A0B6ZA33"/>
<name>A0A0B6ZA33_9EUPU</name>